<dbReference type="Proteomes" id="UP001055879">
    <property type="component" value="Linkage Group LG01"/>
</dbReference>
<keyword evidence="2" id="KW-1185">Reference proteome</keyword>
<dbReference type="EMBL" id="CM042047">
    <property type="protein sequence ID" value="KAI3771526.1"/>
    <property type="molecule type" value="Genomic_DNA"/>
</dbReference>
<sequence length="160" mass="17353">MVPGVQRTDTSSYRDLVVLGDDKNRKCGMSQDLGTESVYQASRTSCTGSSRSGVTRPREIKTPGAHGNPNPKANTARYKNRESKISGLDQEAPILDLDSAVKSTQSTPTPVITWFENRKSAYTNKIADCHGNVGDYVSMGVSADQNPKNRRGSIGTFKVI</sequence>
<proteinExistence type="predicted"/>
<accession>A0ACB9FL16</accession>
<reference evidence="1 2" key="2">
    <citation type="journal article" date="2022" name="Mol. Ecol. Resour.">
        <title>The genomes of chicory, endive, great burdock and yacon provide insights into Asteraceae paleo-polyploidization history and plant inulin production.</title>
        <authorList>
            <person name="Fan W."/>
            <person name="Wang S."/>
            <person name="Wang H."/>
            <person name="Wang A."/>
            <person name="Jiang F."/>
            <person name="Liu H."/>
            <person name="Zhao H."/>
            <person name="Xu D."/>
            <person name="Zhang Y."/>
        </authorList>
    </citation>
    <scope>NUCLEOTIDE SEQUENCE [LARGE SCALE GENOMIC DNA]</scope>
    <source>
        <strain evidence="2">cv. Niubang</strain>
    </source>
</reference>
<name>A0ACB9FL16_ARCLA</name>
<reference evidence="2" key="1">
    <citation type="journal article" date="2022" name="Mol. Ecol. Resour.">
        <title>The genomes of chicory, endive, great burdock and yacon provide insights into Asteraceae palaeo-polyploidization history and plant inulin production.</title>
        <authorList>
            <person name="Fan W."/>
            <person name="Wang S."/>
            <person name="Wang H."/>
            <person name="Wang A."/>
            <person name="Jiang F."/>
            <person name="Liu H."/>
            <person name="Zhao H."/>
            <person name="Xu D."/>
            <person name="Zhang Y."/>
        </authorList>
    </citation>
    <scope>NUCLEOTIDE SEQUENCE [LARGE SCALE GENOMIC DNA]</scope>
    <source>
        <strain evidence="2">cv. Niubang</strain>
    </source>
</reference>
<comment type="caution">
    <text evidence="1">The sequence shown here is derived from an EMBL/GenBank/DDBJ whole genome shotgun (WGS) entry which is preliminary data.</text>
</comment>
<organism evidence="1 2">
    <name type="scientific">Arctium lappa</name>
    <name type="common">Greater burdock</name>
    <name type="synonym">Lappa major</name>
    <dbReference type="NCBI Taxonomy" id="4217"/>
    <lineage>
        <taxon>Eukaryota</taxon>
        <taxon>Viridiplantae</taxon>
        <taxon>Streptophyta</taxon>
        <taxon>Embryophyta</taxon>
        <taxon>Tracheophyta</taxon>
        <taxon>Spermatophyta</taxon>
        <taxon>Magnoliopsida</taxon>
        <taxon>eudicotyledons</taxon>
        <taxon>Gunneridae</taxon>
        <taxon>Pentapetalae</taxon>
        <taxon>asterids</taxon>
        <taxon>campanulids</taxon>
        <taxon>Asterales</taxon>
        <taxon>Asteraceae</taxon>
        <taxon>Carduoideae</taxon>
        <taxon>Cardueae</taxon>
        <taxon>Arctiinae</taxon>
        <taxon>Arctium</taxon>
    </lineage>
</organism>
<gene>
    <name evidence="1" type="ORF">L6452_02691</name>
</gene>
<protein>
    <submittedName>
        <fullName evidence="1">Uncharacterized protein</fullName>
    </submittedName>
</protein>
<evidence type="ECO:0000313" key="1">
    <source>
        <dbReference type="EMBL" id="KAI3771526.1"/>
    </source>
</evidence>
<evidence type="ECO:0000313" key="2">
    <source>
        <dbReference type="Proteomes" id="UP001055879"/>
    </source>
</evidence>